<sequence>MRLSSQLFQAISKLTLWELWIPLIHSPPLKERPCTFKLNEAVGTTDGFSVLFIWSNLELPLYRKFPKYILNEMDFMHVTSHPPTRDLPDAAIGQS</sequence>
<dbReference type="EMBL" id="BGPR01008813">
    <property type="protein sequence ID" value="GBN36289.1"/>
    <property type="molecule type" value="Genomic_DNA"/>
</dbReference>
<protein>
    <submittedName>
        <fullName evidence="4">Uncharacterized protein</fullName>
    </submittedName>
</protein>
<evidence type="ECO:0000313" key="2">
    <source>
        <dbReference type="EMBL" id="GBN36289.1"/>
    </source>
</evidence>
<dbReference type="EMBL" id="BGPR01008804">
    <property type="protein sequence ID" value="GBN36195.1"/>
    <property type="molecule type" value="Genomic_DNA"/>
</dbReference>
<proteinExistence type="predicted"/>
<evidence type="ECO:0000313" key="1">
    <source>
        <dbReference type="EMBL" id="GBN36195.1"/>
    </source>
</evidence>
<dbReference type="EMBL" id="BGPR01011333">
    <property type="protein sequence ID" value="GBN50798.1"/>
    <property type="molecule type" value="Genomic_DNA"/>
</dbReference>
<accession>A0A4Y2PFL7</accession>
<gene>
    <name evidence="3" type="ORF">AVEN_122714_1</name>
    <name evidence="4" type="ORF">AVEN_181189_1</name>
    <name evidence="2" type="ORF">AVEN_252191_1</name>
    <name evidence="1" type="ORF">AVEN_27128_1</name>
</gene>
<keyword evidence="5" id="KW-1185">Reference proteome</keyword>
<evidence type="ECO:0000313" key="5">
    <source>
        <dbReference type="Proteomes" id="UP000499080"/>
    </source>
</evidence>
<organism evidence="4 5">
    <name type="scientific">Araneus ventricosus</name>
    <name type="common">Orbweaver spider</name>
    <name type="synonym">Epeira ventricosa</name>
    <dbReference type="NCBI Taxonomy" id="182803"/>
    <lineage>
        <taxon>Eukaryota</taxon>
        <taxon>Metazoa</taxon>
        <taxon>Ecdysozoa</taxon>
        <taxon>Arthropoda</taxon>
        <taxon>Chelicerata</taxon>
        <taxon>Arachnida</taxon>
        <taxon>Araneae</taxon>
        <taxon>Araneomorphae</taxon>
        <taxon>Entelegynae</taxon>
        <taxon>Araneoidea</taxon>
        <taxon>Araneidae</taxon>
        <taxon>Araneus</taxon>
    </lineage>
</organism>
<evidence type="ECO:0000313" key="4">
    <source>
        <dbReference type="EMBL" id="GBN50798.1"/>
    </source>
</evidence>
<dbReference type="AlphaFoldDB" id="A0A4Y2PFL7"/>
<name>A0A4Y2PFL7_ARAVE</name>
<comment type="caution">
    <text evidence="4">The sequence shown here is derived from an EMBL/GenBank/DDBJ whole genome shotgun (WGS) entry which is preliminary data.</text>
</comment>
<dbReference type="Proteomes" id="UP000499080">
    <property type="component" value="Unassembled WGS sequence"/>
</dbReference>
<dbReference type="EMBL" id="BGPR01011321">
    <property type="protein sequence ID" value="GBN50721.1"/>
    <property type="molecule type" value="Genomic_DNA"/>
</dbReference>
<reference evidence="4 5" key="1">
    <citation type="journal article" date="2019" name="Sci. Rep.">
        <title>Orb-weaving spider Araneus ventricosus genome elucidates the spidroin gene catalogue.</title>
        <authorList>
            <person name="Kono N."/>
            <person name="Nakamura H."/>
            <person name="Ohtoshi R."/>
            <person name="Moran D.A.P."/>
            <person name="Shinohara A."/>
            <person name="Yoshida Y."/>
            <person name="Fujiwara M."/>
            <person name="Mori M."/>
            <person name="Tomita M."/>
            <person name="Arakawa K."/>
        </authorList>
    </citation>
    <scope>NUCLEOTIDE SEQUENCE [LARGE SCALE GENOMIC DNA]</scope>
</reference>
<evidence type="ECO:0000313" key="3">
    <source>
        <dbReference type="EMBL" id="GBN50721.1"/>
    </source>
</evidence>